<dbReference type="AlphaFoldDB" id="A0A7Z7NKA8"/>
<proteinExistence type="predicted"/>
<evidence type="ECO:0000256" key="1">
    <source>
        <dbReference type="SAM" id="SignalP"/>
    </source>
</evidence>
<comment type="caution">
    <text evidence="4">The sequence shown here is derived from an EMBL/GenBank/DDBJ whole genome shotgun (WGS) entry which is preliminary data.</text>
</comment>
<dbReference type="EMBL" id="OGUU01000008">
    <property type="protein sequence ID" value="SPC09088.1"/>
    <property type="molecule type" value="Genomic_DNA"/>
</dbReference>
<evidence type="ECO:0000259" key="3">
    <source>
        <dbReference type="Pfam" id="PF18443"/>
    </source>
</evidence>
<organism evidence="4">
    <name type="scientific">Cupriavidus taiwanensis</name>
    <dbReference type="NCBI Taxonomy" id="164546"/>
    <lineage>
        <taxon>Bacteria</taxon>
        <taxon>Pseudomonadati</taxon>
        <taxon>Pseudomonadota</taxon>
        <taxon>Betaproteobacteria</taxon>
        <taxon>Burkholderiales</taxon>
        <taxon>Burkholderiaceae</taxon>
        <taxon>Cupriavidus</taxon>
    </lineage>
</organism>
<dbReference type="Pfam" id="PF18443">
    <property type="entry name" value="Tli4_N"/>
    <property type="match status" value="1"/>
</dbReference>
<dbReference type="InterPro" id="IPR041290">
    <property type="entry name" value="Tli4_C"/>
</dbReference>
<protein>
    <recommendedName>
        <fullName evidence="5">Tle cognate immunity protein 4 C-terminal domain-containing protein</fullName>
    </recommendedName>
</protein>
<evidence type="ECO:0000313" key="4">
    <source>
        <dbReference type="EMBL" id="SPC09088.1"/>
    </source>
</evidence>
<evidence type="ECO:0008006" key="5">
    <source>
        <dbReference type="Google" id="ProtNLM"/>
    </source>
</evidence>
<feature type="domain" description="Tle cognate immunity protein 4 C-terminal" evidence="2">
    <location>
        <begin position="199"/>
        <end position="354"/>
    </location>
</feature>
<gene>
    <name evidence="4" type="ORF">CBM2594_A40411</name>
</gene>
<reference evidence="4" key="1">
    <citation type="submission" date="2018-01" db="EMBL/GenBank/DDBJ databases">
        <authorList>
            <person name="Clerissi C."/>
        </authorList>
    </citation>
    <scope>NUCLEOTIDE SEQUENCE [LARGE SCALE GENOMIC DNA]</scope>
    <source>
        <strain evidence="4">Cupriavidus taiwanensis STM 6021</strain>
    </source>
</reference>
<dbReference type="PROSITE" id="PS51257">
    <property type="entry name" value="PROKAR_LIPOPROTEIN"/>
    <property type="match status" value="1"/>
</dbReference>
<feature type="signal peptide" evidence="1">
    <location>
        <begin position="1"/>
        <end position="23"/>
    </location>
</feature>
<accession>A0A7Z7NKA8</accession>
<evidence type="ECO:0000259" key="2">
    <source>
        <dbReference type="Pfam" id="PF18426"/>
    </source>
</evidence>
<sequence>MSSIRAIACLFLAALLSTGCQRAASSPFPPMNIHQPFKTHCIGRFLIDLPEEFHPIHDSIDGSGSAELFYGMDANFQRIYIQVPKQRSPEVEPVLLREDFNRVVRDREHELHTNKNVKSGLPMLRAIERIGKSAVMFRRYSNQQIDGYFISELHLQVDGARYVVLKTDVLETDDLHSEEARLKNLATKTYGYTDAEAAGPGFCVNGLVLNDRHDEEVGRFYFRSDIHKDMFFEVHTRALAKQDEGLFARVDRNREGAPAELRIAIRSLRKDRPRVAGMEAEELLDTFKEKGYRMLGFTVETRRNNPGYMRPQMKVELTAGGQIPGASDYVNSSLSNDNALLLWDKVVSSIRPRPDAVEDVKM</sequence>
<dbReference type="Pfam" id="PF18426">
    <property type="entry name" value="Tli4_C"/>
    <property type="match status" value="1"/>
</dbReference>
<dbReference type="InterPro" id="IPR040761">
    <property type="entry name" value="Tli4_N"/>
</dbReference>
<dbReference type="Proteomes" id="UP000257139">
    <property type="component" value="Chromosome CBM2594_a"/>
</dbReference>
<feature type="chain" id="PRO_5030998646" description="Tle cognate immunity protein 4 C-terminal domain-containing protein" evidence="1">
    <location>
        <begin position="24"/>
        <end position="362"/>
    </location>
</feature>
<feature type="domain" description="Tle cognate immunity protein 4 N-terminal" evidence="3">
    <location>
        <begin position="38"/>
        <end position="181"/>
    </location>
</feature>
<name>A0A7Z7NKA8_9BURK</name>
<keyword evidence="1" id="KW-0732">Signal</keyword>